<dbReference type="PANTHER" id="PTHR13382">
    <property type="entry name" value="MITOCHONDRIAL ATP SYNTHASE COUPLING FACTOR B"/>
    <property type="match status" value="1"/>
</dbReference>
<evidence type="ECO:0000313" key="5">
    <source>
        <dbReference type="EMBL" id="KAK5086072.1"/>
    </source>
</evidence>
<dbReference type="InterPro" id="IPR036047">
    <property type="entry name" value="F-box-like_dom_sf"/>
</dbReference>
<organism evidence="5 6">
    <name type="scientific">Lithohypha guttulata</name>
    <dbReference type="NCBI Taxonomy" id="1690604"/>
    <lineage>
        <taxon>Eukaryota</taxon>
        <taxon>Fungi</taxon>
        <taxon>Dikarya</taxon>
        <taxon>Ascomycota</taxon>
        <taxon>Pezizomycotina</taxon>
        <taxon>Eurotiomycetes</taxon>
        <taxon>Chaetothyriomycetidae</taxon>
        <taxon>Chaetothyriales</taxon>
        <taxon>Trichomeriaceae</taxon>
        <taxon>Lithohypha</taxon>
    </lineage>
</organism>
<dbReference type="Gene3D" id="3.80.10.10">
    <property type="entry name" value="Ribonuclease Inhibitor"/>
    <property type="match status" value="2"/>
</dbReference>
<feature type="domain" description="F-box" evidence="3">
    <location>
        <begin position="78"/>
        <end position="123"/>
    </location>
</feature>
<comment type="caution">
    <text evidence="5">The sequence shown here is derived from an EMBL/GenBank/DDBJ whole genome shotgun (WGS) entry which is preliminary data.</text>
</comment>
<dbReference type="InterPro" id="IPR006553">
    <property type="entry name" value="Leu-rich_rpt_Cys-con_subtyp"/>
</dbReference>
<accession>A0ABR0K3Y1</accession>
<dbReference type="InterPro" id="IPR050648">
    <property type="entry name" value="F-box_LRR-repeat"/>
</dbReference>
<evidence type="ECO:0000259" key="3">
    <source>
        <dbReference type="Pfam" id="PF12937"/>
    </source>
</evidence>
<protein>
    <submittedName>
        <fullName evidence="5">SCF ubiquitin ligase complex subunit</fullName>
    </submittedName>
</protein>
<feature type="region of interest" description="Disordered" evidence="2">
    <location>
        <begin position="907"/>
        <end position="962"/>
    </location>
</feature>
<proteinExistence type="predicted"/>
<keyword evidence="1" id="KW-0833">Ubl conjugation pathway</keyword>
<dbReference type="PANTHER" id="PTHR13382:SF67">
    <property type="entry name" value="SCF E3 UBIQUITIN LIGASE COMPLEX F-BOX PROTEIN POF2"/>
    <property type="match status" value="1"/>
</dbReference>
<feature type="compositionally biased region" description="Low complexity" evidence="2">
    <location>
        <begin position="819"/>
        <end position="834"/>
    </location>
</feature>
<gene>
    <name evidence="5" type="primary">GRR1</name>
    <name evidence="5" type="ORF">LTR24_007077</name>
</gene>
<feature type="region of interest" description="Disordered" evidence="2">
    <location>
        <begin position="688"/>
        <end position="714"/>
    </location>
</feature>
<dbReference type="SMART" id="SM00367">
    <property type="entry name" value="LRR_CC"/>
    <property type="match status" value="12"/>
</dbReference>
<dbReference type="InterPro" id="IPR001810">
    <property type="entry name" value="F-box_dom"/>
</dbReference>
<dbReference type="SUPFAM" id="SSF52047">
    <property type="entry name" value="RNI-like"/>
    <property type="match status" value="1"/>
</dbReference>
<dbReference type="Pfam" id="PF12937">
    <property type="entry name" value="F-box-like"/>
    <property type="match status" value="1"/>
</dbReference>
<feature type="domain" description="F-box/LRR-repeat protein 15-like leucin rich repeat" evidence="4">
    <location>
        <begin position="247"/>
        <end position="503"/>
    </location>
</feature>
<dbReference type="EMBL" id="JAVRRG010000101">
    <property type="protein sequence ID" value="KAK5086072.1"/>
    <property type="molecule type" value="Genomic_DNA"/>
</dbReference>
<keyword evidence="6" id="KW-1185">Reference proteome</keyword>
<evidence type="ECO:0000256" key="1">
    <source>
        <dbReference type="ARBA" id="ARBA00022786"/>
    </source>
</evidence>
<name>A0ABR0K3Y1_9EURO</name>
<dbReference type="InterPro" id="IPR057207">
    <property type="entry name" value="FBXL15_LRR"/>
</dbReference>
<feature type="region of interest" description="Disordered" evidence="2">
    <location>
        <begin position="1"/>
        <end position="43"/>
    </location>
</feature>
<evidence type="ECO:0000313" key="6">
    <source>
        <dbReference type="Proteomes" id="UP001345013"/>
    </source>
</evidence>
<dbReference type="SUPFAM" id="SSF81383">
    <property type="entry name" value="F-box domain"/>
    <property type="match status" value="1"/>
</dbReference>
<evidence type="ECO:0000259" key="4">
    <source>
        <dbReference type="Pfam" id="PF25372"/>
    </source>
</evidence>
<dbReference type="InterPro" id="IPR032675">
    <property type="entry name" value="LRR_dom_sf"/>
</dbReference>
<feature type="compositionally biased region" description="Polar residues" evidence="2">
    <location>
        <begin position="14"/>
        <end position="26"/>
    </location>
</feature>
<feature type="region of interest" description="Disordered" evidence="2">
    <location>
        <begin position="563"/>
        <end position="625"/>
    </location>
</feature>
<sequence>MADLLRPRLHPIQTAHSRNASTMTVESDSSDSSPGPMDEDTDFMMHMNDSSSTIGALTAIRDGEMDVDVEHLHRTSPIQKLPPELLIHIFSKLATTGDLRNSMLVCYHWALYTVNILWHRPLCSKWSNLLNVAKTLSAVHPSFPYHEMVKRLNLSGIADKVNDGTLQAFVKCKAVERLTLTSCTKLTDLGVAALVDGTKRLQALDVTDLEALTDRTMLRVAQHCPKLQGLNITNCAYITDESLSQIALNCTQLKRLKLNGVARATDDSVIAVAENCRSILEIDLQGCQSISSASVTALLTNLPQLRELRLAQCVGIDSHAFTDLKPTLKFDALRILDLTACDGVGDEAIARIIPAAPRLRNLVLAKCRHITDQAVRAICTLTKNLHYIHLGHCQLLTDNAVIELVQQCNRIRYIDLACCSRLTDASVRHLAKLPKLRRVGLVKCQNLTDASIIALAKGPYSSSSAKPGMPTQFVSLERVHLSYCTSLTLKGITQLLLNCPRLTHLSLTGVQAFLRDDLTRFCREAPTEFTHVQRDVFCVFSGDGVVRLRDYLARLALEQQERDQEQQNAIDEQVVGPDSPDADSLSDGTIDGNEHQQQMDLIFGPGRHGTPRMTNTRTRQRPRSFHDMRHPNFHIEMPLLPSDQMQRIGPWTPGQLTPSLRAQITPRQLPIPTPPLSAFGQYPRDYATQRIPSPLPTPTLFVPDSRPRSRSQSRRHTMNAIEGGFFGYQVPSAYHNGDPSSRIPMPRPDSRMEREIFSTDHMLLPTFQTSMHGPFQPGPPPPTFAGRSENRQANPGSLRPDPGVNCFDMNHEAILSTIPSSGGPSRGPSRSGSPHIPRVQSRSRMGNFLGSVQAASTPSYADIASGRDLSISRSSEMSRQHNEVDEAIRQALAARDAEEQVRYELYGGGSSSRRSHGPLLPPELMQHVVMSPGTPDTPAEPSDAGSRGDRRGNIQGDVNMTQ</sequence>
<dbReference type="GO" id="GO:0016874">
    <property type="term" value="F:ligase activity"/>
    <property type="evidence" value="ECO:0007669"/>
    <property type="project" value="UniProtKB-KW"/>
</dbReference>
<dbReference type="Pfam" id="PF25372">
    <property type="entry name" value="DUF7885"/>
    <property type="match status" value="1"/>
</dbReference>
<feature type="region of interest" description="Disordered" evidence="2">
    <location>
        <begin position="770"/>
        <end position="840"/>
    </location>
</feature>
<evidence type="ECO:0000256" key="2">
    <source>
        <dbReference type="SAM" id="MobiDB-lite"/>
    </source>
</evidence>
<keyword evidence="5" id="KW-0436">Ligase</keyword>
<reference evidence="5 6" key="1">
    <citation type="submission" date="2023-08" db="EMBL/GenBank/DDBJ databases">
        <title>Black Yeasts Isolated from many extreme environments.</title>
        <authorList>
            <person name="Coleine C."/>
            <person name="Stajich J.E."/>
            <person name="Selbmann L."/>
        </authorList>
    </citation>
    <scope>NUCLEOTIDE SEQUENCE [LARGE SCALE GENOMIC DNA]</scope>
    <source>
        <strain evidence="5 6">CCFEE 5885</strain>
    </source>
</reference>
<dbReference type="Proteomes" id="UP001345013">
    <property type="component" value="Unassembled WGS sequence"/>
</dbReference>